<sequence>MSGMLIAALAGLMTPQAAPSPSSLELYQAPVIRPFEPGADFGREMAEGDAASPARRRRLTAPVTVEAYRGSYEATPTDIEIAYEQGVASAERRADQTAGPLDGLWRISDADGRPLYEVLLMDPGVGLVEGGWRDGRDAGGAVSDGRTLTLEGLASGDGVIVLDRAGEGWRGRLTADGQTRLVTITRPD</sequence>
<proteinExistence type="predicted"/>
<dbReference type="RefSeq" id="WP_183253515.1">
    <property type="nucleotide sequence ID" value="NZ_BAAAFF010000005.1"/>
</dbReference>
<gene>
    <name evidence="1" type="ORF">HNQ67_001285</name>
</gene>
<organism evidence="1 2">
    <name type="scientific">Brevundimonas basaltis</name>
    <dbReference type="NCBI Taxonomy" id="472166"/>
    <lineage>
        <taxon>Bacteria</taxon>
        <taxon>Pseudomonadati</taxon>
        <taxon>Pseudomonadota</taxon>
        <taxon>Alphaproteobacteria</taxon>
        <taxon>Caulobacterales</taxon>
        <taxon>Caulobacteraceae</taxon>
        <taxon>Brevundimonas</taxon>
    </lineage>
</organism>
<evidence type="ECO:0000313" key="1">
    <source>
        <dbReference type="EMBL" id="MBB5291771.1"/>
    </source>
</evidence>
<dbReference type="Proteomes" id="UP000566663">
    <property type="component" value="Unassembled WGS sequence"/>
</dbReference>
<evidence type="ECO:0000313" key="2">
    <source>
        <dbReference type="Proteomes" id="UP000566663"/>
    </source>
</evidence>
<keyword evidence="2" id="KW-1185">Reference proteome</keyword>
<comment type="caution">
    <text evidence="1">The sequence shown here is derived from an EMBL/GenBank/DDBJ whole genome shotgun (WGS) entry which is preliminary data.</text>
</comment>
<accession>A0A7W8HXK2</accession>
<dbReference type="AlphaFoldDB" id="A0A7W8HXK2"/>
<reference evidence="1 2" key="1">
    <citation type="submission" date="2020-08" db="EMBL/GenBank/DDBJ databases">
        <title>Genomic Encyclopedia of Type Strains, Phase IV (KMG-IV): sequencing the most valuable type-strain genomes for metagenomic binning, comparative biology and taxonomic classification.</title>
        <authorList>
            <person name="Goeker M."/>
        </authorList>
    </citation>
    <scope>NUCLEOTIDE SEQUENCE [LARGE SCALE GENOMIC DNA]</scope>
    <source>
        <strain evidence="1 2">DSM 25335</strain>
    </source>
</reference>
<protein>
    <submittedName>
        <fullName evidence="1">Uncharacterized protein</fullName>
    </submittedName>
</protein>
<dbReference type="EMBL" id="JACHFZ010000002">
    <property type="protein sequence ID" value="MBB5291771.1"/>
    <property type="molecule type" value="Genomic_DNA"/>
</dbReference>
<name>A0A7W8HXK2_9CAUL</name>